<evidence type="ECO:0008006" key="4">
    <source>
        <dbReference type="Google" id="ProtNLM"/>
    </source>
</evidence>
<feature type="transmembrane region" description="Helical" evidence="1">
    <location>
        <begin position="149"/>
        <end position="168"/>
    </location>
</feature>
<gene>
    <name evidence="2" type="ORF">E1757_01300</name>
</gene>
<feature type="transmembrane region" description="Helical" evidence="1">
    <location>
        <begin position="261"/>
        <end position="278"/>
    </location>
</feature>
<name>A0A4R5KYI6_9BACL</name>
<keyword evidence="3" id="KW-1185">Reference proteome</keyword>
<dbReference type="PANTHER" id="PTHR37422:SF13">
    <property type="entry name" value="LIPOPOLYSACCHARIDE BIOSYNTHESIS PROTEIN PA4999-RELATED"/>
    <property type="match status" value="1"/>
</dbReference>
<accession>A0A4R5KYI6</accession>
<evidence type="ECO:0000313" key="3">
    <source>
        <dbReference type="Proteomes" id="UP000295636"/>
    </source>
</evidence>
<feature type="transmembrane region" description="Helical" evidence="1">
    <location>
        <begin position="399"/>
        <end position="421"/>
    </location>
</feature>
<evidence type="ECO:0000313" key="2">
    <source>
        <dbReference type="EMBL" id="TDG00309.1"/>
    </source>
</evidence>
<keyword evidence="1" id="KW-1133">Transmembrane helix</keyword>
<dbReference type="PANTHER" id="PTHR37422">
    <property type="entry name" value="TEICHURONIC ACID BIOSYNTHESIS PROTEIN TUAE"/>
    <property type="match status" value="1"/>
</dbReference>
<organism evidence="2 3">
    <name type="scientific">Paenibacillus piri</name>
    <dbReference type="NCBI Taxonomy" id="2547395"/>
    <lineage>
        <taxon>Bacteria</taxon>
        <taxon>Bacillati</taxon>
        <taxon>Bacillota</taxon>
        <taxon>Bacilli</taxon>
        <taxon>Bacillales</taxon>
        <taxon>Paenibacillaceae</taxon>
        <taxon>Paenibacillus</taxon>
    </lineage>
</organism>
<comment type="caution">
    <text evidence="2">The sequence shown here is derived from an EMBL/GenBank/DDBJ whole genome shotgun (WGS) entry which is preliminary data.</text>
</comment>
<dbReference type="OrthoDB" id="1493313at2"/>
<keyword evidence="1" id="KW-0812">Transmembrane</keyword>
<proteinExistence type="predicted"/>
<feature type="transmembrane region" description="Helical" evidence="1">
    <location>
        <begin position="94"/>
        <end position="114"/>
    </location>
</feature>
<keyword evidence="1" id="KW-0472">Membrane</keyword>
<reference evidence="2 3" key="1">
    <citation type="submission" date="2019-03" db="EMBL/GenBank/DDBJ databases">
        <title>This is whole genome sequence of Paenibacillus sp MS74 strain.</title>
        <authorList>
            <person name="Trinh H.N."/>
        </authorList>
    </citation>
    <scope>NUCLEOTIDE SEQUENCE [LARGE SCALE GENOMIC DNA]</scope>
    <source>
        <strain evidence="2 3">MS74</strain>
    </source>
</reference>
<feature type="transmembrane region" description="Helical" evidence="1">
    <location>
        <begin position="284"/>
        <end position="300"/>
    </location>
</feature>
<evidence type="ECO:0000256" key="1">
    <source>
        <dbReference type="SAM" id="Phobius"/>
    </source>
</evidence>
<dbReference type="Proteomes" id="UP000295636">
    <property type="component" value="Unassembled WGS sequence"/>
</dbReference>
<feature type="transmembrane region" description="Helical" evidence="1">
    <location>
        <begin position="43"/>
        <end position="74"/>
    </location>
</feature>
<dbReference type="EMBL" id="SMRT01000001">
    <property type="protein sequence ID" value="TDG00309.1"/>
    <property type="molecule type" value="Genomic_DNA"/>
</dbReference>
<feature type="transmembrane region" description="Helical" evidence="1">
    <location>
        <begin position="433"/>
        <end position="454"/>
    </location>
</feature>
<feature type="transmembrane region" description="Helical" evidence="1">
    <location>
        <begin position="307"/>
        <end position="325"/>
    </location>
</feature>
<protein>
    <recommendedName>
        <fullName evidence="4">O-antigen ligase domain-containing protein</fullName>
    </recommendedName>
</protein>
<dbReference type="RefSeq" id="WP_133225018.1">
    <property type="nucleotide sequence ID" value="NZ_SMRT01000001.1"/>
</dbReference>
<feature type="transmembrane region" description="Helical" evidence="1">
    <location>
        <begin position="17"/>
        <end position="36"/>
    </location>
</feature>
<feature type="transmembrane region" description="Helical" evidence="1">
    <location>
        <begin position="180"/>
        <end position="197"/>
    </location>
</feature>
<sequence>MNTILQKNWLDNKYVKWFAIACCVLLLGYALGMMAIRPSNIRLLLAASLLLLLFAFSLRQPIIVLYLLMIYMPFLALFRRMLIPLAGWNSIDPLLLVQPIIVLVLFSRWLYAKYIGRQEITDDTPIFRMIRWMMLVDFLQIFNPLQGSLLTGFAGVIYYFVPVCFVIISREYFDEAWMKRMFATIFVIGIIVALYGYKQFLFGFSSFEEQWIEISGFTALKVYSVTRPIGTFSSGSEYAHYLGIAAIIGWAYVLRHRSGMVKLIGLLALGLLYSALFIESARGVIVTVTAALTVITIMSTKSTKNKVLLALLSAAVLSGLFVGMSKLNTDNDLIYHSVSGLTDPFGEHSTVDGHLSLMRDGFQIGLLNPLGHGLGSTTIAGAKFSGAALSSEVDLSNKLMATGIVGGTLYFLIIIRTLYAAFRQVKFGHISHLIILGVLIAEGGQWLTGGHYSIMGPLWLMIGYLDKTSAPLQNKNKPLRKEKEEGAYH</sequence>
<feature type="transmembrane region" description="Helical" evidence="1">
    <location>
        <begin position="238"/>
        <end position="254"/>
    </location>
</feature>
<dbReference type="AlphaFoldDB" id="A0A4R5KYI6"/>
<dbReference type="InterPro" id="IPR051533">
    <property type="entry name" value="WaaL-like"/>
</dbReference>